<comment type="caution">
    <text evidence="2">The sequence shown here is derived from an EMBL/GenBank/DDBJ whole genome shotgun (WGS) entry which is preliminary data.</text>
</comment>
<name>A0ABV2NHW1_9HYPH</name>
<proteinExistence type="predicted"/>
<evidence type="ECO:0000313" key="3">
    <source>
        <dbReference type="Proteomes" id="UP001549119"/>
    </source>
</evidence>
<sequence>MRPTPTDAHRRRSTLGCVRREASADLYQLGQEARCRGGASEVSTDRQPAVETGRPRKDSRQHDSTAARRSACRSRVTSRSPFLWHQRTPAGRPRGLGLNHRRSDHVAPEDARRCSRSRWRSRPRIRSQRCTSCADRCWNHRGRRPRHQRCYGLRSRLRSWPPRSMPPDRPRLPARSALLRAPDPGRAAAYLPLRYTKITAAPGHPARRASATLGDLIELRRQVGAARHVEGLGSGWRQCVGPAVSPRPYGLRGGATLALTLHDEAPQRVGGSRDGRRR</sequence>
<gene>
    <name evidence="2" type="ORF">ABIC20_003289</name>
</gene>
<accession>A0ABV2NHW1</accession>
<keyword evidence="3" id="KW-1185">Reference proteome</keyword>
<organism evidence="2 3">
    <name type="scientific">Methylobacterium radiotolerans</name>
    <dbReference type="NCBI Taxonomy" id="31998"/>
    <lineage>
        <taxon>Bacteria</taxon>
        <taxon>Pseudomonadati</taxon>
        <taxon>Pseudomonadota</taxon>
        <taxon>Alphaproteobacteria</taxon>
        <taxon>Hyphomicrobiales</taxon>
        <taxon>Methylobacteriaceae</taxon>
        <taxon>Methylobacterium</taxon>
    </lineage>
</organism>
<reference evidence="2 3" key="1">
    <citation type="submission" date="2024-06" db="EMBL/GenBank/DDBJ databases">
        <title>Genomics of switchgrass bacterial isolates.</title>
        <authorList>
            <person name="Shade A."/>
        </authorList>
    </citation>
    <scope>NUCLEOTIDE SEQUENCE [LARGE SCALE GENOMIC DNA]</scope>
    <source>
        <strain evidence="2 3">PvP084</strain>
    </source>
</reference>
<feature type="compositionally biased region" description="Low complexity" evidence="1">
    <location>
        <begin position="67"/>
        <end position="80"/>
    </location>
</feature>
<evidence type="ECO:0000256" key="1">
    <source>
        <dbReference type="SAM" id="MobiDB-lite"/>
    </source>
</evidence>
<dbReference type="EMBL" id="JBEPNW010000002">
    <property type="protein sequence ID" value="MET3865980.1"/>
    <property type="molecule type" value="Genomic_DNA"/>
</dbReference>
<evidence type="ECO:0000313" key="2">
    <source>
        <dbReference type="EMBL" id="MET3865980.1"/>
    </source>
</evidence>
<dbReference type="Proteomes" id="UP001549119">
    <property type="component" value="Unassembled WGS sequence"/>
</dbReference>
<feature type="region of interest" description="Disordered" evidence="1">
    <location>
        <begin position="32"/>
        <end position="104"/>
    </location>
</feature>
<protein>
    <submittedName>
        <fullName evidence="2">Uncharacterized protein</fullName>
    </submittedName>
</protein>
<feature type="compositionally biased region" description="Basic and acidic residues" evidence="1">
    <location>
        <begin position="53"/>
        <end position="66"/>
    </location>
</feature>